<dbReference type="RefSeq" id="WP_053175215.1">
    <property type="nucleotide sequence ID" value="NZ_LFYT02000001.1"/>
</dbReference>
<comment type="caution">
    <text evidence="2">The sequence shown here is derived from an EMBL/GenBank/DDBJ whole genome shotgun (WGS) entry which is preliminary data.</text>
</comment>
<dbReference type="Proteomes" id="UP000037507">
    <property type="component" value="Unassembled WGS sequence"/>
</dbReference>
<dbReference type="PANTHER" id="PTHR34597">
    <property type="entry name" value="SLR1661 PROTEIN"/>
    <property type="match status" value="1"/>
</dbReference>
<evidence type="ECO:0000313" key="3">
    <source>
        <dbReference type="Proteomes" id="UP000037507"/>
    </source>
</evidence>
<dbReference type="GO" id="GO:0008320">
    <property type="term" value="F:protein transmembrane transporter activity"/>
    <property type="evidence" value="ECO:0007669"/>
    <property type="project" value="TreeGrafter"/>
</dbReference>
<feature type="chain" id="PRO_5015620374" description="Haemolysin activator HlyB C-terminal domain-containing protein" evidence="1">
    <location>
        <begin position="25"/>
        <end position="557"/>
    </location>
</feature>
<proteinExistence type="predicted"/>
<feature type="signal peptide" evidence="1">
    <location>
        <begin position="1"/>
        <end position="24"/>
    </location>
</feature>
<dbReference type="GO" id="GO:0046819">
    <property type="term" value="P:protein secretion by the type V secretion system"/>
    <property type="evidence" value="ECO:0007669"/>
    <property type="project" value="TreeGrafter"/>
</dbReference>
<accession>A0A2T7UJC1</accession>
<dbReference type="EMBL" id="LFYT02000001">
    <property type="protein sequence ID" value="PVE44751.1"/>
    <property type="molecule type" value="Genomic_DNA"/>
</dbReference>
<sequence>MKPHTLQRITLITALQVAMGLAWAQTPAPPKDNVQQGIEQSIQQLPKSKAKPLANIDVLGLDKAESIDRLSGIEIQSPFLQDEIQKYWAASLGKRVSAEELQNFNGWLFDASRRLGFLSYAQTDVKKSDGGSTLVVKIFRPKINAVRVIANDANLLQRYGALITQRFEQDFKVNMPVDTLGLDQRLDSASYDLPIELDATIRAVGPELIDLVVSINAAPTRLGKVLDSVVQLNSYGLKQYGVPQVMGSLVIGGHEPKASLSLVAQKSQGIQYGRTEYESALEGSQTRWRIWGAGSNSRNILGGQATSLGYSGELGVGITRIHDGLRDFVFKQHVELSARRGHSTLESTGQQTSRVHDNQFRVRITADNEKLTRDASRAEFTYILGNYSYLFNQLQMETGPYAKIELNLRDQKSWNQEGSIYSLFKFKGQLTSARLDSYNQMSLGGIGGVRAYTSVDGTGDDGAVASLELNRRLSNGIVVGGFYDAGLIKLKNPALGTEALKKYYLQALGVQLSGSYQRALYSLTLAKGLGGYSTWTSYNIESTPNNWRLVGALTYLF</sequence>
<evidence type="ECO:0000256" key="1">
    <source>
        <dbReference type="SAM" id="SignalP"/>
    </source>
</evidence>
<organism evidence="2 3">
    <name type="scientific">Limnohabitans planktonicus II-D5</name>
    <dbReference type="NCBI Taxonomy" id="1293045"/>
    <lineage>
        <taxon>Bacteria</taxon>
        <taxon>Pseudomonadati</taxon>
        <taxon>Pseudomonadota</taxon>
        <taxon>Betaproteobacteria</taxon>
        <taxon>Burkholderiales</taxon>
        <taxon>Comamonadaceae</taxon>
        <taxon>Limnohabitans</taxon>
    </lineage>
</organism>
<evidence type="ECO:0000313" key="2">
    <source>
        <dbReference type="EMBL" id="PVE44751.1"/>
    </source>
</evidence>
<gene>
    <name evidence="2" type="ORF">H663_001705</name>
</gene>
<dbReference type="PANTHER" id="PTHR34597:SF1">
    <property type="entry name" value="HEME_HEMOPEXIN TRANSPORTER PROTEIN HUXB"/>
    <property type="match status" value="1"/>
</dbReference>
<dbReference type="InterPro" id="IPR051544">
    <property type="entry name" value="TPS_OM_transporter"/>
</dbReference>
<keyword evidence="1" id="KW-0732">Signal</keyword>
<keyword evidence="3" id="KW-1185">Reference proteome</keyword>
<dbReference type="AlphaFoldDB" id="A0A2T7UJC1"/>
<dbReference type="OrthoDB" id="572300at2"/>
<reference evidence="2" key="1">
    <citation type="submission" date="2017-04" db="EMBL/GenBank/DDBJ databases">
        <title>Unexpected and diverse lifestyles within the genus Limnohabitans.</title>
        <authorList>
            <person name="Kasalicky V."/>
            <person name="Mehrshad M."/>
            <person name="Andrei S.-A."/>
            <person name="Salcher M."/>
            <person name="Kratochvilova H."/>
            <person name="Simek K."/>
            <person name="Ghai R."/>
        </authorList>
    </citation>
    <scope>NUCLEOTIDE SEQUENCE [LARGE SCALE GENOMIC DNA]</scope>
    <source>
        <strain evidence="2">II-D5</strain>
    </source>
</reference>
<dbReference type="GO" id="GO:0098046">
    <property type="term" value="C:type V protein secretion system complex"/>
    <property type="evidence" value="ECO:0007669"/>
    <property type="project" value="TreeGrafter"/>
</dbReference>
<evidence type="ECO:0008006" key="4">
    <source>
        <dbReference type="Google" id="ProtNLM"/>
    </source>
</evidence>
<protein>
    <recommendedName>
        <fullName evidence="4">Haemolysin activator HlyB C-terminal domain-containing protein</fullName>
    </recommendedName>
</protein>
<dbReference type="Gene3D" id="2.40.160.50">
    <property type="entry name" value="membrane protein fhac: a member of the omp85/tpsb transporter family"/>
    <property type="match status" value="1"/>
</dbReference>
<dbReference type="STRING" id="1293045.H663_16335"/>
<name>A0A2T7UJC1_9BURK</name>